<organism evidence="1 2">
    <name type="scientific">Puccinia graminis f. sp. tritici</name>
    <dbReference type="NCBI Taxonomy" id="56615"/>
    <lineage>
        <taxon>Eukaryota</taxon>
        <taxon>Fungi</taxon>
        <taxon>Dikarya</taxon>
        <taxon>Basidiomycota</taxon>
        <taxon>Pucciniomycotina</taxon>
        <taxon>Pucciniomycetes</taxon>
        <taxon>Pucciniales</taxon>
        <taxon>Pucciniaceae</taxon>
        <taxon>Puccinia</taxon>
    </lineage>
</organism>
<evidence type="ECO:0000313" key="1">
    <source>
        <dbReference type="EMBL" id="KAA1078483.1"/>
    </source>
</evidence>
<reference evidence="1 2" key="1">
    <citation type="submission" date="2019-05" db="EMBL/GenBank/DDBJ databases">
        <title>Emergence of the Ug99 lineage of the wheat stem rust pathogen through somatic hybridization.</title>
        <authorList>
            <person name="Li F."/>
            <person name="Upadhyaya N.M."/>
            <person name="Sperschneider J."/>
            <person name="Matny O."/>
            <person name="Nguyen-Phuc H."/>
            <person name="Mago R."/>
            <person name="Raley C."/>
            <person name="Miller M.E."/>
            <person name="Silverstein K.A.T."/>
            <person name="Henningsen E."/>
            <person name="Hirsch C.D."/>
            <person name="Visser B."/>
            <person name="Pretorius Z.A."/>
            <person name="Steffenson B.J."/>
            <person name="Schwessinger B."/>
            <person name="Dodds P.N."/>
            <person name="Figueroa M."/>
        </authorList>
    </citation>
    <scope>NUCLEOTIDE SEQUENCE [LARGE SCALE GENOMIC DNA]</scope>
    <source>
        <strain evidence="1">21-0</strain>
    </source>
</reference>
<dbReference type="AlphaFoldDB" id="A0A5B0MQ04"/>
<dbReference type="Proteomes" id="UP000324748">
    <property type="component" value="Unassembled WGS sequence"/>
</dbReference>
<proteinExistence type="predicted"/>
<evidence type="ECO:0000313" key="2">
    <source>
        <dbReference type="Proteomes" id="UP000324748"/>
    </source>
</evidence>
<sequence>MPAPNRIDLPLPFNEITRRAGDVSGWVVILNLAPNLEVVAQRERHVIEYGFVAIPLTKINTESWLLLQL</sequence>
<name>A0A5B0MQ04_PUCGR</name>
<dbReference type="EMBL" id="VSWC01000144">
    <property type="protein sequence ID" value="KAA1078483.1"/>
    <property type="molecule type" value="Genomic_DNA"/>
</dbReference>
<accession>A0A5B0MQ04</accession>
<protein>
    <submittedName>
        <fullName evidence="1">Uncharacterized protein</fullName>
    </submittedName>
</protein>
<gene>
    <name evidence="1" type="ORF">PGT21_035564</name>
</gene>
<keyword evidence="2" id="KW-1185">Reference proteome</keyword>
<comment type="caution">
    <text evidence="1">The sequence shown here is derived from an EMBL/GenBank/DDBJ whole genome shotgun (WGS) entry which is preliminary data.</text>
</comment>